<dbReference type="GO" id="GO:0006749">
    <property type="term" value="P:glutathione metabolic process"/>
    <property type="evidence" value="ECO:0007669"/>
    <property type="project" value="InterPro"/>
</dbReference>
<dbReference type="PROSITE" id="PS50404">
    <property type="entry name" value="GST_NTER"/>
    <property type="match status" value="1"/>
</dbReference>
<dbReference type="Proteomes" id="UP000327013">
    <property type="component" value="Chromosome 7"/>
</dbReference>
<accession>A0A5N6RJ28</accession>
<evidence type="ECO:0000256" key="2">
    <source>
        <dbReference type="ARBA" id="ARBA00022679"/>
    </source>
</evidence>
<dbReference type="FunFam" id="3.40.30.10:FF:000014">
    <property type="entry name" value="Tau class glutathione S-transferase"/>
    <property type="match status" value="1"/>
</dbReference>
<evidence type="ECO:0000313" key="8">
    <source>
        <dbReference type="Proteomes" id="UP000327013"/>
    </source>
</evidence>
<evidence type="ECO:0000256" key="1">
    <source>
        <dbReference type="ARBA" id="ARBA00012452"/>
    </source>
</evidence>
<dbReference type="Pfam" id="PF02798">
    <property type="entry name" value="GST_N"/>
    <property type="match status" value="1"/>
</dbReference>
<dbReference type="Gene3D" id="1.20.1050.10">
    <property type="match status" value="1"/>
</dbReference>
<evidence type="ECO:0000259" key="6">
    <source>
        <dbReference type="PROSITE" id="PS50405"/>
    </source>
</evidence>
<comment type="similarity">
    <text evidence="4">Belongs to the GST superfamily.</text>
</comment>
<dbReference type="FunFam" id="1.20.1050.10:FF:000012">
    <property type="entry name" value="Tau class glutathione S-transferase"/>
    <property type="match status" value="1"/>
</dbReference>
<dbReference type="GO" id="GO:0004364">
    <property type="term" value="F:glutathione transferase activity"/>
    <property type="evidence" value="ECO:0007669"/>
    <property type="project" value="UniProtKB-EC"/>
</dbReference>
<dbReference type="EC" id="2.5.1.18" evidence="1"/>
<protein>
    <recommendedName>
        <fullName evidence="1">glutathione transferase</fullName>
        <ecNumber evidence="1">2.5.1.18</ecNumber>
    </recommendedName>
</protein>
<dbReference type="InterPro" id="IPR036249">
    <property type="entry name" value="Thioredoxin-like_sf"/>
</dbReference>
<dbReference type="InterPro" id="IPR040079">
    <property type="entry name" value="Glutathione_S-Trfase"/>
</dbReference>
<dbReference type="PROSITE" id="PS50405">
    <property type="entry name" value="GST_CTER"/>
    <property type="match status" value="1"/>
</dbReference>
<keyword evidence="2" id="KW-0808">Transferase</keyword>
<gene>
    <name evidence="7" type="ORF">FH972_017299</name>
</gene>
<dbReference type="InterPro" id="IPR036282">
    <property type="entry name" value="Glutathione-S-Trfase_C_sf"/>
</dbReference>
<reference evidence="7 8" key="1">
    <citation type="submission" date="2019-06" db="EMBL/GenBank/DDBJ databases">
        <title>A chromosomal-level reference genome of Carpinus fangiana (Coryloideae, Betulaceae).</title>
        <authorList>
            <person name="Yang X."/>
            <person name="Wang Z."/>
            <person name="Zhang L."/>
            <person name="Hao G."/>
            <person name="Liu J."/>
            <person name="Yang Y."/>
        </authorList>
    </citation>
    <scope>NUCLEOTIDE SEQUENCE [LARGE SCALE GENOMIC DNA]</scope>
    <source>
        <strain evidence="7">Cfa_2016G</strain>
        <tissue evidence="7">Leaf</tissue>
    </source>
</reference>
<dbReference type="InterPro" id="IPR004046">
    <property type="entry name" value="GST_C"/>
</dbReference>
<sequence>MGEEALLFGVWRSPFSRRVEVALKLKGVQYKYIEEDLGNKIALFLQYNPIHKKVPVLVHNGKPIVESQVILEYIDETWQGYLLLPKDPYERANARFWAKFIDDKCLPAVFKAYWGEEKEREKAVEEACEILKFLEEELKEKRFFGGESIGMVDIIANIIAFWFGGFEEAWGTKLLTREKFPKLTNWSHEFVSNSVIKECLPPREKLIAHFRNSFGGANASK</sequence>
<dbReference type="SUPFAM" id="SSF47616">
    <property type="entry name" value="GST C-terminal domain-like"/>
    <property type="match status" value="1"/>
</dbReference>
<dbReference type="CDD" id="cd03185">
    <property type="entry name" value="GST_C_Tau"/>
    <property type="match status" value="1"/>
</dbReference>
<feature type="domain" description="GST C-terminal" evidence="6">
    <location>
        <begin position="87"/>
        <end position="214"/>
    </location>
</feature>
<dbReference type="PANTHER" id="PTHR11260:SF676">
    <property type="entry name" value="GLUTATHIONE S-TRANSFERASE U8"/>
    <property type="match status" value="1"/>
</dbReference>
<dbReference type="InterPro" id="IPR045074">
    <property type="entry name" value="GST_C_Tau"/>
</dbReference>
<dbReference type="GO" id="GO:0005737">
    <property type="term" value="C:cytoplasm"/>
    <property type="evidence" value="ECO:0007669"/>
    <property type="project" value="TreeGrafter"/>
</dbReference>
<dbReference type="SUPFAM" id="SSF52833">
    <property type="entry name" value="Thioredoxin-like"/>
    <property type="match status" value="1"/>
</dbReference>
<dbReference type="PANTHER" id="PTHR11260">
    <property type="entry name" value="GLUTATHIONE S-TRANSFERASE, GST, SUPERFAMILY, GST DOMAIN CONTAINING"/>
    <property type="match status" value="1"/>
</dbReference>
<dbReference type="InterPro" id="IPR045073">
    <property type="entry name" value="Omega/Tau-like"/>
</dbReference>
<comment type="catalytic activity">
    <reaction evidence="3">
        <text>RX + glutathione = an S-substituted glutathione + a halide anion + H(+)</text>
        <dbReference type="Rhea" id="RHEA:16437"/>
        <dbReference type="ChEBI" id="CHEBI:15378"/>
        <dbReference type="ChEBI" id="CHEBI:16042"/>
        <dbReference type="ChEBI" id="CHEBI:17792"/>
        <dbReference type="ChEBI" id="CHEBI:57925"/>
        <dbReference type="ChEBI" id="CHEBI:90779"/>
        <dbReference type="EC" id="2.5.1.18"/>
    </reaction>
</comment>
<dbReference type="EMBL" id="CM017327">
    <property type="protein sequence ID" value="KAE8099308.1"/>
    <property type="molecule type" value="Genomic_DNA"/>
</dbReference>
<dbReference type="Gene3D" id="3.40.30.10">
    <property type="entry name" value="Glutaredoxin"/>
    <property type="match status" value="1"/>
</dbReference>
<dbReference type="SFLD" id="SFLDS00019">
    <property type="entry name" value="Glutathione_Transferase_(cytos"/>
    <property type="match status" value="1"/>
</dbReference>
<name>A0A5N6RJ28_9ROSI</name>
<dbReference type="SFLD" id="SFLDG01152">
    <property type="entry name" value="Main.3:_Omega-_and_Tau-like"/>
    <property type="match status" value="1"/>
</dbReference>
<organism evidence="7 8">
    <name type="scientific">Carpinus fangiana</name>
    <dbReference type="NCBI Taxonomy" id="176857"/>
    <lineage>
        <taxon>Eukaryota</taxon>
        <taxon>Viridiplantae</taxon>
        <taxon>Streptophyta</taxon>
        <taxon>Embryophyta</taxon>
        <taxon>Tracheophyta</taxon>
        <taxon>Spermatophyta</taxon>
        <taxon>Magnoliopsida</taxon>
        <taxon>eudicotyledons</taxon>
        <taxon>Gunneridae</taxon>
        <taxon>Pentapetalae</taxon>
        <taxon>rosids</taxon>
        <taxon>fabids</taxon>
        <taxon>Fagales</taxon>
        <taxon>Betulaceae</taxon>
        <taxon>Carpinus</taxon>
    </lineage>
</organism>
<evidence type="ECO:0000259" key="5">
    <source>
        <dbReference type="PROSITE" id="PS50404"/>
    </source>
</evidence>
<dbReference type="InterPro" id="IPR004045">
    <property type="entry name" value="Glutathione_S-Trfase_N"/>
</dbReference>
<keyword evidence="8" id="KW-1185">Reference proteome</keyword>
<evidence type="ECO:0000256" key="3">
    <source>
        <dbReference type="ARBA" id="ARBA00047960"/>
    </source>
</evidence>
<proteinExistence type="inferred from homology"/>
<evidence type="ECO:0000313" key="7">
    <source>
        <dbReference type="EMBL" id="KAE8099308.1"/>
    </source>
</evidence>
<feature type="domain" description="GST N-terminal" evidence="5">
    <location>
        <begin position="3"/>
        <end position="82"/>
    </location>
</feature>
<dbReference type="AlphaFoldDB" id="A0A5N6RJ28"/>
<dbReference type="SFLD" id="SFLDG00358">
    <property type="entry name" value="Main_(cytGST)"/>
    <property type="match status" value="1"/>
</dbReference>
<dbReference type="CDD" id="cd03058">
    <property type="entry name" value="GST_N_Tau"/>
    <property type="match status" value="1"/>
</dbReference>
<dbReference type="InterPro" id="IPR010987">
    <property type="entry name" value="Glutathione-S-Trfase_C-like"/>
</dbReference>
<dbReference type="OrthoDB" id="4951845at2759"/>
<evidence type="ECO:0000256" key="4">
    <source>
        <dbReference type="RuleBase" id="RU003494"/>
    </source>
</evidence>
<dbReference type="Pfam" id="PF00043">
    <property type="entry name" value="GST_C"/>
    <property type="match status" value="1"/>
</dbReference>